<dbReference type="GO" id="GO:0046982">
    <property type="term" value="F:protein heterodimerization activity"/>
    <property type="evidence" value="ECO:0007669"/>
    <property type="project" value="InterPro"/>
</dbReference>
<organism evidence="7 8">
    <name type="scientific">Anaeramoeba ignava</name>
    <name type="common">Anaerobic marine amoeba</name>
    <dbReference type="NCBI Taxonomy" id="1746090"/>
    <lineage>
        <taxon>Eukaryota</taxon>
        <taxon>Metamonada</taxon>
        <taxon>Anaeramoebidae</taxon>
        <taxon>Anaeramoeba</taxon>
    </lineage>
</organism>
<keyword evidence="3" id="KW-0227">DNA damage</keyword>
<dbReference type="EMBL" id="JAPDFW010000057">
    <property type="protein sequence ID" value="KAJ5077667.1"/>
    <property type="molecule type" value="Genomic_DNA"/>
</dbReference>
<dbReference type="OrthoDB" id="2500381at2759"/>
<dbReference type="GO" id="GO:0000712">
    <property type="term" value="P:resolution of meiotic recombination intermediates"/>
    <property type="evidence" value="ECO:0007669"/>
    <property type="project" value="TreeGrafter"/>
</dbReference>
<dbReference type="Pfam" id="PF09415">
    <property type="entry name" value="CENP-X"/>
    <property type="match status" value="1"/>
</dbReference>
<comment type="subcellular location">
    <subcellularLocation>
        <location evidence="1">Nucleus</location>
    </subcellularLocation>
</comment>
<evidence type="ECO:0000256" key="3">
    <source>
        <dbReference type="ARBA" id="ARBA00022763"/>
    </source>
</evidence>
<dbReference type="InterPro" id="IPR009072">
    <property type="entry name" value="Histone-fold"/>
</dbReference>
<evidence type="ECO:0000313" key="8">
    <source>
        <dbReference type="Proteomes" id="UP001149090"/>
    </source>
</evidence>
<evidence type="ECO:0000313" key="7">
    <source>
        <dbReference type="EMBL" id="KAJ5077667.1"/>
    </source>
</evidence>
<comment type="similarity">
    <text evidence="2">Belongs to the CENP-X/MHF2 family.</text>
</comment>
<dbReference type="PANTHER" id="PTHR28680">
    <property type="entry name" value="CENTROMERE PROTEIN X"/>
    <property type="match status" value="1"/>
</dbReference>
<protein>
    <submittedName>
        <fullName evidence="7">Centromere protein x</fullName>
    </submittedName>
</protein>
<reference evidence="7" key="1">
    <citation type="submission" date="2022-10" db="EMBL/GenBank/DDBJ databases">
        <title>Novel sulphate-reducing endosymbionts in the free-living metamonad Anaeramoeba.</title>
        <authorList>
            <person name="Jerlstrom-Hultqvist J."/>
            <person name="Cepicka I."/>
            <person name="Gallot-Lavallee L."/>
            <person name="Salas-Leiva D."/>
            <person name="Curtis B.A."/>
            <person name="Zahonova K."/>
            <person name="Pipaliya S."/>
            <person name="Dacks J."/>
            <person name="Roger A.J."/>
        </authorList>
    </citation>
    <scope>NUCLEOTIDE SEQUENCE</scope>
    <source>
        <strain evidence="7">BMAN</strain>
    </source>
</reference>
<dbReference type="InterPro" id="IPR018552">
    <property type="entry name" value="CENP-X"/>
</dbReference>
<evidence type="ECO:0000256" key="1">
    <source>
        <dbReference type="ARBA" id="ARBA00004123"/>
    </source>
</evidence>
<dbReference type="PANTHER" id="PTHR28680:SF1">
    <property type="entry name" value="CENTROMERE PROTEIN X"/>
    <property type="match status" value="1"/>
</dbReference>
<dbReference type="GO" id="GO:0003677">
    <property type="term" value="F:DNA binding"/>
    <property type="evidence" value="ECO:0007669"/>
    <property type="project" value="UniProtKB-KW"/>
</dbReference>
<keyword evidence="4" id="KW-0238">DNA-binding</keyword>
<dbReference type="GO" id="GO:0051382">
    <property type="term" value="P:kinetochore assembly"/>
    <property type="evidence" value="ECO:0007669"/>
    <property type="project" value="InterPro"/>
</dbReference>
<keyword evidence="5" id="KW-0234">DNA repair</keyword>
<dbReference type="GO" id="GO:0006281">
    <property type="term" value="P:DNA repair"/>
    <property type="evidence" value="ECO:0007669"/>
    <property type="project" value="UniProtKB-KW"/>
</dbReference>
<dbReference type="AlphaFoldDB" id="A0A9Q0REY9"/>
<dbReference type="Proteomes" id="UP001149090">
    <property type="component" value="Unassembled WGS sequence"/>
</dbReference>
<accession>A0A9Q0REY9</accession>
<evidence type="ECO:0000256" key="2">
    <source>
        <dbReference type="ARBA" id="ARBA00009359"/>
    </source>
</evidence>
<evidence type="ECO:0000256" key="4">
    <source>
        <dbReference type="ARBA" id="ARBA00023125"/>
    </source>
</evidence>
<dbReference type="OMA" id="FRVFTME"/>
<evidence type="ECO:0000256" key="6">
    <source>
        <dbReference type="ARBA" id="ARBA00023242"/>
    </source>
</evidence>
<keyword evidence="8" id="KW-1185">Reference proteome</keyword>
<dbReference type="Gene3D" id="6.10.130.30">
    <property type="match status" value="1"/>
</dbReference>
<keyword evidence="6" id="KW-0539">Nucleus</keyword>
<dbReference type="CDD" id="cd22921">
    <property type="entry name" value="HFD_CENP-X"/>
    <property type="match status" value="1"/>
</dbReference>
<comment type="caution">
    <text evidence="7">The sequence shown here is derived from an EMBL/GenBank/DDBJ whole genome shotgun (WGS) entry which is preliminary data.</text>
</comment>
<evidence type="ECO:0000256" key="5">
    <source>
        <dbReference type="ARBA" id="ARBA00023204"/>
    </source>
</evidence>
<name>A0A9Q0REY9_ANAIG</name>
<sequence length="76" mass="8737">MEETFNPSTLSTILRKNFKNEKTKISKDTLECVAEFLRLFVGEAIDRASAKAQIENSENIEPEHLEKIIPQLLLDF</sequence>
<dbReference type="GO" id="GO:0031297">
    <property type="term" value="P:replication fork processing"/>
    <property type="evidence" value="ECO:0007669"/>
    <property type="project" value="TreeGrafter"/>
</dbReference>
<gene>
    <name evidence="7" type="ORF">M0811_05766</name>
</gene>
<dbReference type="GO" id="GO:0071821">
    <property type="term" value="C:FANCM-MHF complex"/>
    <property type="evidence" value="ECO:0007669"/>
    <property type="project" value="TreeGrafter"/>
</dbReference>
<dbReference type="SUPFAM" id="SSF47113">
    <property type="entry name" value="Histone-fold"/>
    <property type="match status" value="1"/>
</dbReference>
<proteinExistence type="inferred from homology"/>